<feature type="domain" description="Circularly permuted ATPgrasp" evidence="2">
    <location>
        <begin position="73"/>
        <end position="200"/>
    </location>
</feature>
<evidence type="ECO:0000313" key="4">
    <source>
        <dbReference type="Proteomes" id="UP000294360"/>
    </source>
</evidence>
<dbReference type="SUPFAM" id="SSF56059">
    <property type="entry name" value="Glutathione synthetase ATP-binding domain-like"/>
    <property type="match status" value="1"/>
</dbReference>
<dbReference type="EMBL" id="LR536450">
    <property type="protein sequence ID" value="VFU09497.1"/>
    <property type="molecule type" value="Genomic_DNA"/>
</dbReference>
<sequence length="278" mass="31869">MGDGRYFDEMTLAGGKVRPVYSKIARWLGATSTEHLASRRAQAELLFRRMGITFAVYGEKDAGERLIPFDIIPRIMLRSEWARLEAGLLQRVKALNCFLKDVYGAQEIIKAGKIPADLILKNSEFRPEMVGRPVPHDIYVQIAGIDVVRTGEDDFYVLEDNVRTPSGVSYMLENREVMMRLMPDLFAEHRVAPRRELSRRAAGGAALRRSARERRAIDHRSPDARPLQLGLLRTFVSGRQARRRARRGTRSFCRRRQALHAHDTGREKDRRALPAHRR</sequence>
<evidence type="ECO:0000256" key="1">
    <source>
        <dbReference type="SAM" id="MobiDB-lite"/>
    </source>
</evidence>
<dbReference type="PANTHER" id="PTHR34595">
    <property type="entry name" value="BLR5612 PROTEIN"/>
    <property type="match status" value="1"/>
</dbReference>
<dbReference type="Pfam" id="PF04174">
    <property type="entry name" value="CP_ATPgrasp_1"/>
    <property type="match status" value="1"/>
</dbReference>
<feature type="region of interest" description="Disordered" evidence="1">
    <location>
        <begin position="197"/>
        <end position="222"/>
    </location>
</feature>
<dbReference type="PANTHER" id="PTHR34595:SF7">
    <property type="entry name" value="SLL1039 PROTEIN"/>
    <property type="match status" value="1"/>
</dbReference>
<dbReference type="KEGG" id="mtun:MTUNDRAET4_2610"/>
<name>A0A4U8Z2E5_METTU</name>
<protein>
    <recommendedName>
        <fullName evidence="2">Circularly permuted ATPgrasp domain-containing protein</fullName>
    </recommendedName>
</protein>
<dbReference type="InterPro" id="IPR051680">
    <property type="entry name" value="ATP-dep_Glu-Cys_Ligase-2"/>
</dbReference>
<dbReference type="AlphaFoldDB" id="A0A4U8Z2E5"/>
<feature type="compositionally biased region" description="Basic and acidic residues" evidence="1">
    <location>
        <begin position="213"/>
        <end position="222"/>
    </location>
</feature>
<accession>A0A4U8Z2E5</accession>
<proteinExistence type="predicted"/>
<feature type="region of interest" description="Disordered" evidence="1">
    <location>
        <begin position="240"/>
        <end position="278"/>
    </location>
</feature>
<feature type="compositionally biased region" description="Basic residues" evidence="1">
    <location>
        <begin position="240"/>
        <end position="259"/>
    </location>
</feature>
<dbReference type="InterPro" id="IPR007302">
    <property type="entry name" value="CP_ATPgrasp"/>
</dbReference>
<gene>
    <name evidence="3" type="ORF">MTUNDRAET4_2610</name>
</gene>
<evidence type="ECO:0000313" key="3">
    <source>
        <dbReference type="EMBL" id="VFU09497.1"/>
    </source>
</evidence>
<dbReference type="Proteomes" id="UP000294360">
    <property type="component" value="Chromosome"/>
</dbReference>
<feature type="compositionally biased region" description="Basic and acidic residues" evidence="1">
    <location>
        <begin position="260"/>
        <end position="272"/>
    </location>
</feature>
<reference evidence="3 4" key="1">
    <citation type="submission" date="2019-03" db="EMBL/GenBank/DDBJ databases">
        <authorList>
            <person name="Kox A.R. M."/>
        </authorList>
    </citation>
    <scope>NUCLEOTIDE SEQUENCE [LARGE SCALE GENOMIC DNA]</scope>
    <source>
        <strain evidence="3">MTUNDRAET4 annotated genome</strain>
    </source>
</reference>
<evidence type="ECO:0000259" key="2">
    <source>
        <dbReference type="Pfam" id="PF04174"/>
    </source>
</evidence>
<organism evidence="3 4">
    <name type="scientific">Methylocella tundrae</name>
    <dbReference type="NCBI Taxonomy" id="227605"/>
    <lineage>
        <taxon>Bacteria</taxon>
        <taxon>Pseudomonadati</taxon>
        <taxon>Pseudomonadota</taxon>
        <taxon>Alphaproteobacteria</taxon>
        <taxon>Hyphomicrobiales</taxon>
        <taxon>Beijerinckiaceae</taxon>
        <taxon>Methylocella</taxon>
    </lineage>
</organism>